<evidence type="ECO:0000313" key="8">
    <source>
        <dbReference type="EMBL" id="OIN97456.1"/>
    </source>
</evidence>
<protein>
    <recommendedName>
        <fullName evidence="2 6">Imidazoleglycerol-phosphate dehydratase</fullName>
        <shortName evidence="6">IGPD</shortName>
        <ecNumber evidence="6 7">4.2.1.19</ecNumber>
    </recommendedName>
</protein>
<dbReference type="FunFam" id="3.30.230.40:FF:000001">
    <property type="entry name" value="Imidazoleglycerol-phosphate dehydratase HisB"/>
    <property type="match status" value="1"/>
</dbReference>
<dbReference type="Proteomes" id="UP000182278">
    <property type="component" value="Unassembled WGS sequence"/>
</dbReference>
<dbReference type="HAMAP" id="MF_00076">
    <property type="entry name" value="HisB"/>
    <property type="match status" value="1"/>
</dbReference>
<dbReference type="STRING" id="1817893.AUJ66_03285"/>
<proteinExistence type="inferred from homology"/>
<keyword evidence="6" id="KW-0963">Cytoplasm</keyword>
<dbReference type="CDD" id="cd07914">
    <property type="entry name" value="IGPD"/>
    <property type="match status" value="1"/>
</dbReference>
<comment type="catalytic activity">
    <reaction evidence="6 7">
        <text>D-erythro-1-(imidazol-4-yl)glycerol 3-phosphate = 3-(imidazol-4-yl)-2-oxopropyl phosphate + H2O</text>
        <dbReference type="Rhea" id="RHEA:11040"/>
        <dbReference type="ChEBI" id="CHEBI:15377"/>
        <dbReference type="ChEBI" id="CHEBI:57766"/>
        <dbReference type="ChEBI" id="CHEBI:58278"/>
        <dbReference type="EC" id="4.2.1.19"/>
    </reaction>
</comment>
<evidence type="ECO:0000256" key="6">
    <source>
        <dbReference type="HAMAP-Rule" id="MF_00076"/>
    </source>
</evidence>
<dbReference type="InterPro" id="IPR000807">
    <property type="entry name" value="ImidazoleglycerolP_deHydtase"/>
</dbReference>
<name>A0A1J4SDU1_9BACT</name>
<dbReference type="Gene3D" id="3.30.230.40">
    <property type="entry name" value="Imidazole glycerol phosphate dehydratase, domain 1"/>
    <property type="match status" value="2"/>
</dbReference>
<organism evidence="8 9">
    <name type="scientific">Candidatus Desantisbacteria bacterium CG1_02_38_46</name>
    <dbReference type="NCBI Taxonomy" id="1817893"/>
    <lineage>
        <taxon>Bacteria</taxon>
        <taxon>Candidatus Desantisiibacteriota</taxon>
    </lineage>
</organism>
<evidence type="ECO:0000256" key="5">
    <source>
        <dbReference type="ARBA" id="ARBA00023239"/>
    </source>
</evidence>
<dbReference type="GO" id="GO:0004424">
    <property type="term" value="F:imidazoleglycerol-phosphate dehydratase activity"/>
    <property type="evidence" value="ECO:0007669"/>
    <property type="project" value="UniProtKB-UniRule"/>
</dbReference>
<dbReference type="InterPro" id="IPR020568">
    <property type="entry name" value="Ribosomal_Su5_D2-typ_SF"/>
</dbReference>
<dbReference type="PROSITE" id="PS00954">
    <property type="entry name" value="IGP_DEHYDRATASE_1"/>
    <property type="match status" value="1"/>
</dbReference>
<dbReference type="InterPro" id="IPR020565">
    <property type="entry name" value="ImidazoleglycerP_deHydtase_CS"/>
</dbReference>
<keyword evidence="3 6" id="KW-0028">Amino-acid biosynthesis</keyword>
<evidence type="ECO:0000256" key="7">
    <source>
        <dbReference type="RuleBase" id="RU000599"/>
    </source>
</evidence>
<accession>A0A1J4SDU1</accession>
<comment type="caution">
    <text evidence="8">The sequence shown here is derived from an EMBL/GenBank/DDBJ whole genome shotgun (WGS) entry which is preliminary data.</text>
</comment>
<dbReference type="EC" id="4.2.1.19" evidence="6 7"/>
<evidence type="ECO:0000256" key="4">
    <source>
        <dbReference type="ARBA" id="ARBA00023102"/>
    </source>
</evidence>
<sequence>MRKARIERRTKETDVIVDVNLDGKGNYKINTGIPFFDHMLSLLGRHGLLDLKIKASGDLKVDMHHLVEDVGISFGKALNEALGKKEGIRRYNASLIPMDESLCLACVDISGRGYLVFNVPFKKRVKSGFDLELTEEFFRALAYNGAITLHINIIYGKNPHHIIESVFKSVGHAIGESIQIDKRIKGVLSTKGRL</sequence>
<dbReference type="SUPFAM" id="SSF54211">
    <property type="entry name" value="Ribosomal protein S5 domain 2-like"/>
    <property type="match status" value="2"/>
</dbReference>
<evidence type="ECO:0000256" key="1">
    <source>
        <dbReference type="ARBA" id="ARBA00005047"/>
    </source>
</evidence>
<dbReference type="GO" id="GO:0005737">
    <property type="term" value="C:cytoplasm"/>
    <property type="evidence" value="ECO:0007669"/>
    <property type="project" value="UniProtKB-SubCell"/>
</dbReference>
<comment type="subcellular location">
    <subcellularLocation>
        <location evidence="6 7">Cytoplasm</location>
    </subcellularLocation>
</comment>
<dbReference type="NCBIfam" id="NF002111">
    <property type="entry name" value="PRK00951.2-1"/>
    <property type="match status" value="1"/>
</dbReference>
<comment type="pathway">
    <text evidence="1 6 7">Amino-acid biosynthesis; L-histidine biosynthesis; L-histidine from 5-phospho-alpha-D-ribose 1-diphosphate: step 6/9.</text>
</comment>
<dbReference type="PANTHER" id="PTHR23133">
    <property type="entry name" value="IMIDAZOLEGLYCEROL-PHOSPHATE DEHYDRATASE HIS7"/>
    <property type="match status" value="1"/>
</dbReference>
<reference evidence="8 9" key="1">
    <citation type="journal article" date="2016" name="Environ. Microbiol.">
        <title>Genomic resolution of a cold subsurface aquifer community provides metabolic insights for novel microbes adapted to high CO concentrations.</title>
        <authorList>
            <person name="Probst A.J."/>
            <person name="Castelle C.J."/>
            <person name="Singh A."/>
            <person name="Brown C.T."/>
            <person name="Anantharaman K."/>
            <person name="Sharon I."/>
            <person name="Hug L.A."/>
            <person name="Burstein D."/>
            <person name="Emerson J.B."/>
            <person name="Thomas B.C."/>
            <person name="Banfield J.F."/>
        </authorList>
    </citation>
    <scope>NUCLEOTIDE SEQUENCE [LARGE SCALE GENOMIC DNA]</scope>
    <source>
        <strain evidence="8">CG1_02_38_46</strain>
    </source>
</reference>
<dbReference type="AlphaFoldDB" id="A0A1J4SDU1"/>
<dbReference type="FunFam" id="3.30.230.40:FF:000003">
    <property type="entry name" value="Imidazoleglycerol-phosphate dehydratase HisB"/>
    <property type="match status" value="1"/>
</dbReference>
<comment type="similarity">
    <text evidence="6 7">Belongs to the imidazoleglycerol-phosphate dehydratase family.</text>
</comment>
<keyword evidence="4 6" id="KW-0368">Histidine biosynthesis</keyword>
<evidence type="ECO:0000256" key="3">
    <source>
        <dbReference type="ARBA" id="ARBA00022605"/>
    </source>
</evidence>
<dbReference type="PANTHER" id="PTHR23133:SF2">
    <property type="entry name" value="IMIDAZOLEGLYCEROL-PHOSPHATE DEHYDRATASE"/>
    <property type="match status" value="1"/>
</dbReference>
<dbReference type="NCBIfam" id="NF002114">
    <property type="entry name" value="PRK00951.2-4"/>
    <property type="match status" value="1"/>
</dbReference>
<dbReference type="Pfam" id="PF00475">
    <property type="entry name" value="IGPD"/>
    <property type="match status" value="1"/>
</dbReference>
<evidence type="ECO:0000256" key="2">
    <source>
        <dbReference type="ARBA" id="ARBA00016664"/>
    </source>
</evidence>
<keyword evidence="5 6" id="KW-0456">Lyase</keyword>
<dbReference type="UniPathway" id="UPA00031">
    <property type="reaction ID" value="UER00011"/>
</dbReference>
<dbReference type="GO" id="GO:0000105">
    <property type="term" value="P:L-histidine biosynthetic process"/>
    <property type="evidence" value="ECO:0007669"/>
    <property type="project" value="UniProtKB-UniRule"/>
</dbReference>
<dbReference type="EMBL" id="MNUO01000047">
    <property type="protein sequence ID" value="OIN97456.1"/>
    <property type="molecule type" value="Genomic_DNA"/>
</dbReference>
<gene>
    <name evidence="6 8" type="primary">hisB</name>
    <name evidence="8" type="ORF">AUJ66_03285</name>
</gene>
<dbReference type="InterPro" id="IPR038494">
    <property type="entry name" value="IGPD_sf"/>
</dbReference>
<dbReference type="PROSITE" id="PS00955">
    <property type="entry name" value="IGP_DEHYDRATASE_2"/>
    <property type="match status" value="1"/>
</dbReference>
<evidence type="ECO:0000313" key="9">
    <source>
        <dbReference type="Proteomes" id="UP000182278"/>
    </source>
</evidence>